<organism evidence="1 2">
    <name type="scientific">Neolewinella litorea</name>
    <dbReference type="NCBI Taxonomy" id="2562452"/>
    <lineage>
        <taxon>Bacteria</taxon>
        <taxon>Pseudomonadati</taxon>
        <taxon>Bacteroidota</taxon>
        <taxon>Saprospiria</taxon>
        <taxon>Saprospirales</taxon>
        <taxon>Lewinellaceae</taxon>
        <taxon>Neolewinella</taxon>
    </lineage>
</organism>
<dbReference type="RefSeq" id="WP_136456766.1">
    <property type="nucleotide sequence ID" value="NZ_SRSF01000001.1"/>
</dbReference>
<dbReference type="PROSITE" id="PS51257">
    <property type="entry name" value="PROKAR_LIPOPROTEIN"/>
    <property type="match status" value="1"/>
</dbReference>
<evidence type="ECO:0000313" key="1">
    <source>
        <dbReference type="EMBL" id="THH41861.1"/>
    </source>
</evidence>
<accession>A0A4S4NTP2</accession>
<reference evidence="1 2" key="1">
    <citation type="submission" date="2019-04" db="EMBL/GenBank/DDBJ databases">
        <title>Lewinella litorea sp. nov., isolated from a marine sand.</title>
        <authorList>
            <person name="Yoon J.-H."/>
        </authorList>
    </citation>
    <scope>NUCLEOTIDE SEQUENCE [LARGE SCALE GENOMIC DNA]</scope>
    <source>
        <strain evidence="1 2">HSMS-39</strain>
    </source>
</reference>
<name>A0A4S4NTP2_9BACT</name>
<dbReference type="Proteomes" id="UP000308528">
    <property type="component" value="Unassembled WGS sequence"/>
</dbReference>
<dbReference type="EMBL" id="SRSF01000001">
    <property type="protein sequence ID" value="THH41861.1"/>
    <property type="molecule type" value="Genomic_DNA"/>
</dbReference>
<gene>
    <name evidence="1" type="ORF">E4021_04540</name>
</gene>
<evidence type="ECO:0000313" key="2">
    <source>
        <dbReference type="Proteomes" id="UP000308528"/>
    </source>
</evidence>
<dbReference type="OrthoDB" id="1144014at2"/>
<comment type="caution">
    <text evidence="1">The sequence shown here is derived from an EMBL/GenBank/DDBJ whole genome shotgun (WGS) entry which is preliminary data.</text>
</comment>
<sequence length="225" mass="24662">MYKGLCYLAVGLLLAACMESGDPPASDQPFAPIFQGRSNLPVESDRSFVPGERIGGITPGMPMSRVENLYGSDNLESRDLPAGEGTTIPGYVLFPGQYDELYIELGEDKQPARARFTNPRSNWTHATTGLIIGSTLEDLRRMNGRGFVFRGFGWDYGGTVSDWRGGRLKNILVRLTYTPERLGPGTLPDSLVGDVPIDSDTPGLDELGLRVREISVPIRPEEEVK</sequence>
<dbReference type="AlphaFoldDB" id="A0A4S4NTP2"/>
<keyword evidence="2" id="KW-1185">Reference proteome</keyword>
<proteinExistence type="predicted"/>
<evidence type="ECO:0008006" key="3">
    <source>
        <dbReference type="Google" id="ProtNLM"/>
    </source>
</evidence>
<protein>
    <recommendedName>
        <fullName evidence="3">Lipoprotein</fullName>
    </recommendedName>
</protein>